<name>A0AA93AU56_9MICO</name>
<comment type="caution">
    <text evidence="2">The sequence shown here is derived from an EMBL/GenBank/DDBJ whole genome shotgun (WGS) entry which is preliminary data.</text>
</comment>
<evidence type="ECO:0000313" key="3">
    <source>
        <dbReference type="Proteomes" id="UP000282185"/>
    </source>
</evidence>
<accession>A0AA93AU56</accession>
<feature type="region of interest" description="Disordered" evidence="1">
    <location>
        <begin position="1"/>
        <end position="38"/>
    </location>
</feature>
<dbReference type="EMBL" id="QSWH01000003">
    <property type="protein sequence ID" value="RRR23349.1"/>
    <property type="molecule type" value="Genomic_DNA"/>
</dbReference>
<evidence type="ECO:0000313" key="2">
    <source>
        <dbReference type="EMBL" id="RRR23349.1"/>
    </source>
</evidence>
<evidence type="ECO:0000256" key="1">
    <source>
        <dbReference type="SAM" id="MobiDB-lite"/>
    </source>
</evidence>
<proteinExistence type="predicted"/>
<organism evidence="2 3">
    <name type="scientific">Brachybacterium saurashtrense</name>
    <dbReference type="NCBI Taxonomy" id="556288"/>
    <lineage>
        <taxon>Bacteria</taxon>
        <taxon>Bacillati</taxon>
        <taxon>Actinomycetota</taxon>
        <taxon>Actinomycetes</taxon>
        <taxon>Micrococcales</taxon>
        <taxon>Dermabacteraceae</taxon>
        <taxon>Brachybacterium</taxon>
    </lineage>
</organism>
<dbReference type="Proteomes" id="UP000282185">
    <property type="component" value="Unassembled WGS sequence"/>
</dbReference>
<protein>
    <submittedName>
        <fullName evidence="2">Uncharacterized protein</fullName>
    </submittedName>
</protein>
<reference evidence="2 3" key="1">
    <citation type="submission" date="2018-08" db="EMBL/GenBank/DDBJ databases">
        <title>Brachybacterium saurashtrense DSM 23186.</title>
        <authorList>
            <person name="Li Y."/>
        </authorList>
    </citation>
    <scope>NUCLEOTIDE SEQUENCE [LARGE SCALE GENOMIC DNA]</scope>
    <source>
        <strain evidence="2 3">DSM 23186</strain>
    </source>
</reference>
<dbReference type="AlphaFoldDB" id="A0AA93AU56"/>
<sequence length="61" mass="6174">MLTSTSRGADEVEKNPLGPRIHTQLSAQAARIGPNAASAQHSACLPLAGVAGPPVGETTLR</sequence>
<gene>
    <name evidence="2" type="ORF">DXU92_08370</name>
</gene>